<evidence type="ECO:0000256" key="4">
    <source>
        <dbReference type="ARBA" id="ARBA00022454"/>
    </source>
</evidence>
<dbReference type="InterPro" id="IPR016024">
    <property type="entry name" value="ARM-type_fold"/>
</dbReference>
<dbReference type="PANTHER" id="PTHR15607">
    <property type="entry name" value="SYNAPTONEMAL COMPLEX PROTEIN-RELATED"/>
    <property type="match status" value="1"/>
</dbReference>
<gene>
    <name evidence="9" type="ORF">NXF25_008357</name>
</gene>
<dbReference type="Pfam" id="PF18584">
    <property type="entry name" value="SYCP2_SLD"/>
    <property type="match status" value="1"/>
</dbReference>
<proteinExistence type="inferred from homology"/>
<evidence type="ECO:0000259" key="7">
    <source>
        <dbReference type="Pfam" id="PF18581"/>
    </source>
</evidence>
<evidence type="ECO:0000313" key="10">
    <source>
        <dbReference type="Proteomes" id="UP001474421"/>
    </source>
</evidence>
<protein>
    <submittedName>
        <fullName evidence="9">Synaptonemal complex protein 2-like</fullName>
    </submittedName>
</protein>
<dbReference type="PANTHER" id="PTHR15607:SF14">
    <property type="entry name" value="SYNAPTONEMAL COMPLEX PROTEIN 2-LIKE"/>
    <property type="match status" value="1"/>
</dbReference>
<evidence type="ECO:0000256" key="2">
    <source>
        <dbReference type="ARBA" id="ARBA00004286"/>
    </source>
</evidence>
<organism evidence="9 10">
    <name type="scientific">Crotalus adamanteus</name>
    <name type="common">Eastern diamondback rattlesnake</name>
    <dbReference type="NCBI Taxonomy" id="8729"/>
    <lineage>
        <taxon>Eukaryota</taxon>
        <taxon>Metazoa</taxon>
        <taxon>Chordata</taxon>
        <taxon>Craniata</taxon>
        <taxon>Vertebrata</taxon>
        <taxon>Euteleostomi</taxon>
        <taxon>Lepidosauria</taxon>
        <taxon>Squamata</taxon>
        <taxon>Bifurcata</taxon>
        <taxon>Unidentata</taxon>
        <taxon>Episquamata</taxon>
        <taxon>Toxicofera</taxon>
        <taxon>Serpentes</taxon>
        <taxon>Colubroidea</taxon>
        <taxon>Viperidae</taxon>
        <taxon>Crotalinae</taxon>
        <taxon>Crotalus</taxon>
    </lineage>
</organism>
<evidence type="ECO:0000256" key="6">
    <source>
        <dbReference type="SAM" id="MobiDB-lite"/>
    </source>
</evidence>
<dbReference type="GO" id="GO:0000800">
    <property type="term" value="C:lateral element"/>
    <property type="evidence" value="ECO:0007669"/>
    <property type="project" value="TreeGrafter"/>
</dbReference>
<evidence type="ECO:0000313" key="9">
    <source>
        <dbReference type="EMBL" id="KAK9403530.1"/>
    </source>
</evidence>
<evidence type="ECO:0000259" key="8">
    <source>
        <dbReference type="Pfam" id="PF18584"/>
    </source>
</evidence>
<feature type="compositionally biased region" description="Basic and acidic residues" evidence="6">
    <location>
        <begin position="570"/>
        <end position="586"/>
    </location>
</feature>
<evidence type="ECO:0000256" key="3">
    <source>
        <dbReference type="ARBA" id="ARBA00007960"/>
    </source>
</evidence>
<evidence type="ECO:0000256" key="5">
    <source>
        <dbReference type="ARBA" id="ARBA00023242"/>
    </source>
</evidence>
<feature type="region of interest" description="Disordered" evidence="6">
    <location>
        <begin position="1005"/>
        <end position="1027"/>
    </location>
</feature>
<name>A0AAW1BP38_CROAD</name>
<dbReference type="AlphaFoldDB" id="A0AAW1BP38"/>
<comment type="subcellular location">
    <subcellularLocation>
        <location evidence="2">Chromosome</location>
    </subcellularLocation>
    <subcellularLocation>
        <location evidence="1">Nucleus</location>
    </subcellularLocation>
</comment>
<keyword evidence="5" id="KW-0539">Nucleus</keyword>
<dbReference type="InterPro" id="IPR041322">
    <property type="entry name" value="SYCP2_ARLD"/>
</dbReference>
<comment type="caution">
    <text evidence="9">The sequence shown here is derived from an EMBL/GenBank/DDBJ whole genome shotgun (WGS) entry which is preliminary data.</text>
</comment>
<dbReference type="Pfam" id="PF18581">
    <property type="entry name" value="SYCP2_ARLD"/>
    <property type="match status" value="1"/>
</dbReference>
<feature type="domain" description="Synaptonemal complex protein 2 Spt16M-like" evidence="8">
    <location>
        <begin position="329"/>
        <end position="439"/>
    </location>
</feature>
<feature type="compositionally biased region" description="Basic and acidic residues" evidence="6">
    <location>
        <begin position="509"/>
        <end position="521"/>
    </location>
</feature>
<dbReference type="GO" id="GO:0140013">
    <property type="term" value="P:meiotic nuclear division"/>
    <property type="evidence" value="ECO:0007669"/>
    <property type="project" value="TreeGrafter"/>
</dbReference>
<keyword evidence="4" id="KW-0158">Chromosome</keyword>
<feature type="compositionally biased region" description="Polar residues" evidence="6">
    <location>
        <begin position="479"/>
        <end position="497"/>
    </location>
</feature>
<feature type="region of interest" description="Disordered" evidence="6">
    <location>
        <begin position="479"/>
        <end position="594"/>
    </location>
</feature>
<dbReference type="GO" id="GO:0000779">
    <property type="term" value="C:condensed chromosome, centromeric region"/>
    <property type="evidence" value="ECO:0007669"/>
    <property type="project" value="TreeGrafter"/>
</dbReference>
<evidence type="ECO:0000256" key="1">
    <source>
        <dbReference type="ARBA" id="ARBA00004123"/>
    </source>
</evidence>
<reference evidence="9 10" key="1">
    <citation type="journal article" date="2024" name="Proc. Natl. Acad. Sci. U.S.A.">
        <title>The genetic regulatory architecture and epigenomic basis for age-related changes in rattlesnake venom.</title>
        <authorList>
            <person name="Hogan M.P."/>
            <person name="Holding M.L."/>
            <person name="Nystrom G.S."/>
            <person name="Colston T.J."/>
            <person name="Bartlett D.A."/>
            <person name="Mason A.J."/>
            <person name="Ellsworth S.A."/>
            <person name="Rautsaw R.M."/>
            <person name="Lawrence K.C."/>
            <person name="Strickland J.L."/>
            <person name="He B."/>
            <person name="Fraser P."/>
            <person name="Margres M.J."/>
            <person name="Gilbert D.M."/>
            <person name="Gibbs H.L."/>
            <person name="Parkinson C.L."/>
            <person name="Rokyta D.R."/>
        </authorList>
    </citation>
    <scope>NUCLEOTIDE SEQUENCE [LARGE SCALE GENOMIC DNA]</scope>
    <source>
        <strain evidence="9">DRR0105</strain>
    </source>
</reference>
<dbReference type="InterPro" id="IPR040560">
    <property type="entry name" value="SYCP2_SLD"/>
</dbReference>
<comment type="similarity">
    <text evidence="3">Belongs to the SYCP2 family.</text>
</comment>
<feature type="compositionally biased region" description="Low complexity" evidence="6">
    <location>
        <begin position="523"/>
        <end position="537"/>
    </location>
</feature>
<dbReference type="InterPro" id="IPR024835">
    <property type="entry name" value="SYCP2-like"/>
</dbReference>
<feature type="domain" description="Synaptonemal complex protein 2 armadillo-repeat-like" evidence="7">
    <location>
        <begin position="130"/>
        <end position="185"/>
    </location>
</feature>
<sequence length="1027" mass="117045">MSSDDLLKRHDLTCFPHGSLSPSPYGLLAPSFSSLSPQNFLPLYALLSPRLRVGHSGVQVELPQSQPPSMRSSTARLAIARSADLGVSAEPPQLQGLRAAPSFSRDFQQALEEDIREEEEEMADITEYYLESLLSDAFKGKGFQKISEMIQEKDKYVPQKCKKQLLNQLDKALKKELDKNEFSNIIGKSSTEGRKQLLDSFIQHLGHLATESNVNCALRQEALRTLNTLLANVTREEKKAFAASEEMCLLMKELVKTIQEVGDYDIQVALVEALFRLMLKKQRDDLVHSWFEDQYVTKAFKEIKDRDFETDSRKFLNELNERLGDKRRIYSIPCKAAYADLIELKKPADNKLEEFWIDFNYGSESITFYLESLENTFWESVRLPKRDLSSYYLQEEQEEKILKIITRKSVVINKAEITKIRIHFDSCFDILAPLLKAIGKEKMIILNEDENANLGDYQEQTATVSIQLERKEDLTETNSLSDILTSRQSNESVTPETNKIIIPAATITDGEKETQHLENKDGSQASSNRPSVSPSCSANTLAAPPSSQKLKVSRLQPKDKADEPDVEGEADIHVGEIHPLEDDTLQKKKRARGSSKQMVESMMDEYDFHFSSDPSTHEMVSEMKQKIFVQKTLHKSLEKRNVKPNKFERSLPSNYKTHLFSESNPETLSNGMSEKSWICNFQNKTLPKVANYTRKKTRVRSKLKVLPLSSPSSGTDYVAKKMKNSAVPRDMIQRRTKPVSEMHHYTSYSPIHVCSTPYSPIRQNGLEIMDATFPLSSSSSPNASDAKTSKKHEAAASTLLLEDKISNSKRKFSEWSADFNRKHSKHTEKQPSNESSIIFEPRKLFSSIEMADETPKGQPLNEFENEVFASKILGEEIDDSGVIAAFENFTSELKKTFWFRYKRMEIYTHSLLKAPEQNISALLHRIHQKRLHELEIFHKSVVNELANLEKRTEFLSSLEKDTMEFWTKQSNKLNCKLNAFCIHQIQRIQSMDILLEDTGGLDGTIHNENDGKATDQTEERNKSGAVV</sequence>
<dbReference type="EMBL" id="JAOTOJ010000003">
    <property type="protein sequence ID" value="KAK9403530.1"/>
    <property type="molecule type" value="Genomic_DNA"/>
</dbReference>
<accession>A0AAW1BP38</accession>
<dbReference type="SUPFAM" id="SSF48371">
    <property type="entry name" value="ARM repeat"/>
    <property type="match status" value="1"/>
</dbReference>
<keyword evidence="10" id="KW-1185">Reference proteome</keyword>
<dbReference type="Proteomes" id="UP001474421">
    <property type="component" value="Unassembled WGS sequence"/>
</dbReference>
<feature type="region of interest" description="Disordered" evidence="6">
    <location>
        <begin position="772"/>
        <end position="791"/>
    </location>
</feature>